<reference evidence="1 2" key="1">
    <citation type="submission" date="2017-11" db="EMBL/GenBank/DDBJ databases">
        <title>Taxonomic description and genome sequences of Spirosoma HA7 sp. nov., isolated from pollen microhabitat of Corylus avellana.</title>
        <authorList>
            <person name="Ambika Manirajan B."/>
            <person name="Suarez C."/>
            <person name="Ratering S."/>
            <person name="Geissler-Plaum R."/>
            <person name="Cardinale M."/>
            <person name="Sylvia S."/>
        </authorList>
    </citation>
    <scope>NUCLEOTIDE SEQUENCE [LARGE SCALE GENOMIC DNA]</scope>
    <source>
        <strain evidence="1 2">HA7</strain>
    </source>
</reference>
<dbReference type="EMBL" id="CP025096">
    <property type="protein sequence ID" value="AUD03852.1"/>
    <property type="molecule type" value="Genomic_DNA"/>
</dbReference>
<dbReference type="InterPro" id="IPR013211">
    <property type="entry name" value="LVIVD"/>
</dbReference>
<gene>
    <name evidence="1" type="ORF">CWM47_19690</name>
</gene>
<dbReference type="Pfam" id="PF08309">
    <property type="entry name" value="LVIVD"/>
    <property type="match status" value="4"/>
</dbReference>
<dbReference type="Proteomes" id="UP000232883">
    <property type="component" value="Chromosome"/>
</dbReference>
<organism evidence="1 2">
    <name type="scientific">Spirosoma pollinicola</name>
    <dbReference type="NCBI Taxonomy" id="2057025"/>
    <lineage>
        <taxon>Bacteria</taxon>
        <taxon>Pseudomonadati</taxon>
        <taxon>Bacteroidota</taxon>
        <taxon>Cytophagia</taxon>
        <taxon>Cytophagales</taxon>
        <taxon>Cytophagaceae</taxon>
        <taxon>Spirosoma</taxon>
    </lineage>
</organism>
<dbReference type="SUPFAM" id="SSF69322">
    <property type="entry name" value="Tricorn protease domain 2"/>
    <property type="match status" value="1"/>
</dbReference>
<evidence type="ECO:0008006" key="3">
    <source>
        <dbReference type="Google" id="ProtNLM"/>
    </source>
</evidence>
<evidence type="ECO:0000313" key="2">
    <source>
        <dbReference type="Proteomes" id="UP000232883"/>
    </source>
</evidence>
<dbReference type="PROSITE" id="PS51257">
    <property type="entry name" value="PROKAR_LIPOPROTEIN"/>
    <property type="match status" value="1"/>
</dbReference>
<dbReference type="AlphaFoldDB" id="A0A2K8Z1T8"/>
<evidence type="ECO:0000313" key="1">
    <source>
        <dbReference type="EMBL" id="AUD03852.1"/>
    </source>
</evidence>
<protein>
    <recommendedName>
        <fullName evidence="3">LVIVD repeat-containing protein</fullName>
    </recommendedName>
</protein>
<keyword evidence="2" id="KW-1185">Reference proteome</keyword>
<name>A0A2K8Z1T8_9BACT</name>
<dbReference type="KEGG" id="spir:CWM47_19690"/>
<dbReference type="RefSeq" id="WP_100989919.1">
    <property type="nucleotide sequence ID" value="NZ_CP025096.1"/>
</dbReference>
<proteinExistence type="predicted"/>
<dbReference type="OrthoDB" id="1521841at2"/>
<sequence>MNSLLRFLPLLFLLASCDKGSSSDAPSPGSGTGGSTARFTVSGNTLYTVSNTALQTYDISQSSNPKTGSKVPLGFGVETIFPYRNTLFIGTQTGMHIYDINQPATPRSVGIYTHILSCDPVVAQGNYAYVTLRSGTNCRAQAVNINSLDVIEISNLASPKLIRSYPMINPHGLGVDSTLLFVGEGDYGLRVMDISDPTNVREVQYFYETKTYDVIPAKKLLIVTGPDGIYQYSYADLKQLKLLSKIPVEL</sequence>
<accession>A0A2K8Z1T8</accession>